<dbReference type="Pfam" id="PF14276">
    <property type="entry name" value="DUF4363"/>
    <property type="match status" value="1"/>
</dbReference>
<reference evidence="1" key="1">
    <citation type="submission" date="2016-04" db="EMBL/GenBank/DDBJ databases">
        <authorList>
            <person name="Evans L.H."/>
            <person name="Alamgir A."/>
            <person name="Owens N."/>
            <person name="Weber N.D."/>
            <person name="Virtaneva K."/>
            <person name="Barbian K."/>
            <person name="Babar A."/>
            <person name="Rosenke K."/>
        </authorList>
    </citation>
    <scope>NUCLEOTIDE SEQUENCE</scope>
    <source>
        <strain evidence="1">86</strain>
    </source>
</reference>
<evidence type="ECO:0008006" key="2">
    <source>
        <dbReference type="Google" id="ProtNLM"/>
    </source>
</evidence>
<sequence>MKRLYIALAILAVVFAATLYNAYFLNQLTSDITTLLDRAESRAKAEDWRSATKLTTQANDLWEDHTLYLHVFLRHSNIDEVETGFREVWEFLLAEERTDYAAANAHLIEAVSMLYEAEQFSLKNIL</sequence>
<accession>A0A212JJS2</accession>
<organism evidence="1">
    <name type="scientific">uncultured Eubacteriales bacterium</name>
    <dbReference type="NCBI Taxonomy" id="172733"/>
    <lineage>
        <taxon>Bacteria</taxon>
        <taxon>Bacillati</taxon>
        <taxon>Bacillota</taxon>
        <taxon>Clostridia</taxon>
        <taxon>Eubacteriales</taxon>
        <taxon>environmental samples</taxon>
    </lineage>
</organism>
<gene>
    <name evidence="1" type="ORF">KL86CLO1_11241</name>
</gene>
<dbReference type="EMBL" id="FLUN01000001">
    <property type="protein sequence ID" value="SBV99674.1"/>
    <property type="molecule type" value="Genomic_DNA"/>
</dbReference>
<proteinExistence type="predicted"/>
<dbReference type="AlphaFoldDB" id="A0A212JJS2"/>
<evidence type="ECO:0000313" key="1">
    <source>
        <dbReference type="EMBL" id="SBV99674.1"/>
    </source>
</evidence>
<name>A0A212JJS2_9FIRM</name>
<dbReference type="InterPro" id="IPR025373">
    <property type="entry name" value="DUF4363"/>
</dbReference>
<protein>
    <recommendedName>
        <fullName evidence="2">DUF4363 family protein</fullName>
    </recommendedName>
</protein>